<accession>A0A9X3UFN1</accession>
<dbReference type="PANTHER" id="PTHR46268">
    <property type="entry name" value="STRESS RESPONSE PROTEIN NHAX"/>
    <property type="match status" value="1"/>
</dbReference>
<evidence type="ECO:0000313" key="4">
    <source>
        <dbReference type="Proteomes" id="UP001151234"/>
    </source>
</evidence>
<gene>
    <name evidence="3" type="ORF">OQ273_02690</name>
</gene>
<organism evidence="3 4">
    <name type="scientific">Hoeflea prorocentri</name>
    <dbReference type="NCBI Taxonomy" id="1922333"/>
    <lineage>
        <taxon>Bacteria</taxon>
        <taxon>Pseudomonadati</taxon>
        <taxon>Pseudomonadota</taxon>
        <taxon>Alphaproteobacteria</taxon>
        <taxon>Hyphomicrobiales</taxon>
        <taxon>Rhizobiaceae</taxon>
        <taxon>Hoeflea</taxon>
    </lineage>
</organism>
<feature type="domain" description="UspA" evidence="2">
    <location>
        <begin position="153"/>
        <end position="276"/>
    </location>
</feature>
<dbReference type="InterPro" id="IPR006015">
    <property type="entry name" value="Universal_stress_UspA"/>
</dbReference>
<evidence type="ECO:0000259" key="2">
    <source>
        <dbReference type="Pfam" id="PF00582"/>
    </source>
</evidence>
<dbReference type="Gene3D" id="3.40.50.12370">
    <property type="match status" value="1"/>
</dbReference>
<evidence type="ECO:0000256" key="1">
    <source>
        <dbReference type="ARBA" id="ARBA00008791"/>
    </source>
</evidence>
<sequence>MKPKTLMTVQSTDMPAESIEPMLSLAHRMDAHLNIVVVGLVQTGPEIFYGGAPEYYINDRRSEMVRTTDKRVDALEQLARKAGVSVSVIANNLERSAISVVVGKHALFSDMVLIPHARVPGNPICTEAFNGILFTAGIPVLVLGEDEDVRYPFKRIVIAWNFEPEAVRAIHRSLQILEDAEDVRVVLVDPDHRIYGASPGDDIATFLTRHGLPVTVDVISSAEKDVADALLKHAADKDADLVVMGAYGHSRFQQWLLGGTTRDILQNASCPVFMVH</sequence>
<dbReference type="AlphaFoldDB" id="A0A9X3UFN1"/>
<protein>
    <submittedName>
        <fullName evidence="3">Universal stress protein</fullName>
    </submittedName>
</protein>
<name>A0A9X3UFN1_9HYPH</name>
<dbReference type="SUPFAM" id="SSF52402">
    <property type="entry name" value="Adenine nucleotide alpha hydrolases-like"/>
    <property type="match status" value="1"/>
</dbReference>
<dbReference type="EMBL" id="JAPJZI010000001">
    <property type="protein sequence ID" value="MDA5397470.1"/>
    <property type="molecule type" value="Genomic_DNA"/>
</dbReference>
<dbReference type="InterPro" id="IPR006016">
    <property type="entry name" value="UspA"/>
</dbReference>
<dbReference type="PANTHER" id="PTHR46268:SF15">
    <property type="entry name" value="UNIVERSAL STRESS PROTEIN HP_0031"/>
    <property type="match status" value="1"/>
</dbReference>
<dbReference type="PRINTS" id="PR01438">
    <property type="entry name" value="UNVRSLSTRESS"/>
</dbReference>
<dbReference type="Pfam" id="PF00582">
    <property type="entry name" value="Usp"/>
    <property type="match status" value="1"/>
</dbReference>
<reference evidence="3" key="1">
    <citation type="submission" date="2022-11" db="EMBL/GenBank/DDBJ databases">
        <title>Draft genome sequence of Hoeflea poritis E7-10 and Hoeflea prorocentri PM5-8, separated from scleractinian coral Porites lutea and marine dinoflagellate.</title>
        <authorList>
            <person name="Zhang G."/>
            <person name="Wei Q."/>
            <person name="Cai L."/>
        </authorList>
    </citation>
    <scope>NUCLEOTIDE SEQUENCE</scope>
    <source>
        <strain evidence="3">PM5-8</strain>
    </source>
</reference>
<comment type="caution">
    <text evidence="3">The sequence shown here is derived from an EMBL/GenBank/DDBJ whole genome shotgun (WGS) entry which is preliminary data.</text>
</comment>
<proteinExistence type="inferred from homology"/>
<dbReference type="CDD" id="cd00293">
    <property type="entry name" value="USP-like"/>
    <property type="match status" value="1"/>
</dbReference>
<comment type="similarity">
    <text evidence="1">Belongs to the universal stress protein A family.</text>
</comment>
<keyword evidence="4" id="KW-1185">Reference proteome</keyword>
<dbReference type="Proteomes" id="UP001151234">
    <property type="component" value="Unassembled WGS sequence"/>
</dbReference>
<evidence type="ECO:0000313" key="3">
    <source>
        <dbReference type="EMBL" id="MDA5397470.1"/>
    </source>
</evidence>
<dbReference type="RefSeq" id="WP_267988931.1">
    <property type="nucleotide sequence ID" value="NZ_JAPJZI010000001.1"/>
</dbReference>